<accession>A0A9P0JMZ9</accession>
<sequence length="114" mass="13586">MEHCSKDLIKQLEKCLPEKLKYLPPFIFHLFESLIRLLYHDTIIIENNRKRYCRHFKASENDDKSNNFGANPSNFIAMNNCFLKQLKEECKQDGEIKTFEKDLEEAVKKPCEMK</sequence>
<gene>
    <name evidence="1" type="ORF">ACAOBT_LOCUS2331</name>
</gene>
<dbReference type="Proteomes" id="UP001152888">
    <property type="component" value="Unassembled WGS sequence"/>
</dbReference>
<proteinExistence type="predicted"/>
<evidence type="ECO:0000313" key="1">
    <source>
        <dbReference type="EMBL" id="CAH1957871.1"/>
    </source>
</evidence>
<dbReference type="EMBL" id="CAKOFQ010006674">
    <property type="protein sequence ID" value="CAH1957871.1"/>
    <property type="molecule type" value="Genomic_DNA"/>
</dbReference>
<dbReference type="OrthoDB" id="6765841at2759"/>
<comment type="caution">
    <text evidence="1">The sequence shown here is derived from an EMBL/GenBank/DDBJ whole genome shotgun (WGS) entry which is preliminary data.</text>
</comment>
<organism evidence="1 2">
    <name type="scientific">Acanthoscelides obtectus</name>
    <name type="common">Bean weevil</name>
    <name type="synonym">Bruchus obtectus</name>
    <dbReference type="NCBI Taxonomy" id="200917"/>
    <lineage>
        <taxon>Eukaryota</taxon>
        <taxon>Metazoa</taxon>
        <taxon>Ecdysozoa</taxon>
        <taxon>Arthropoda</taxon>
        <taxon>Hexapoda</taxon>
        <taxon>Insecta</taxon>
        <taxon>Pterygota</taxon>
        <taxon>Neoptera</taxon>
        <taxon>Endopterygota</taxon>
        <taxon>Coleoptera</taxon>
        <taxon>Polyphaga</taxon>
        <taxon>Cucujiformia</taxon>
        <taxon>Chrysomeloidea</taxon>
        <taxon>Chrysomelidae</taxon>
        <taxon>Bruchinae</taxon>
        <taxon>Bruchini</taxon>
        <taxon>Acanthoscelides</taxon>
    </lineage>
</organism>
<keyword evidence="2" id="KW-1185">Reference proteome</keyword>
<protein>
    <submittedName>
        <fullName evidence="1">Uncharacterized protein</fullName>
    </submittedName>
</protein>
<reference evidence="1" key="1">
    <citation type="submission" date="2022-03" db="EMBL/GenBank/DDBJ databases">
        <authorList>
            <person name="Sayadi A."/>
        </authorList>
    </citation>
    <scope>NUCLEOTIDE SEQUENCE</scope>
</reference>
<evidence type="ECO:0000313" key="2">
    <source>
        <dbReference type="Proteomes" id="UP001152888"/>
    </source>
</evidence>
<name>A0A9P0JMZ9_ACAOB</name>
<dbReference type="AlphaFoldDB" id="A0A9P0JMZ9"/>